<evidence type="ECO:0000256" key="1">
    <source>
        <dbReference type="SAM" id="MobiDB-lite"/>
    </source>
</evidence>
<name>X0HT35_FUSOX</name>
<dbReference type="EMBL" id="KK034188">
    <property type="protein sequence ID" value="EXL64319.1"/>
    <property type="molecule type" value="Genomic_DNA"/>
</dbReference>
<dbReference type="Proteomes" id="UP000030676">
    <property type="component" value="Unassembled WGS sequence"/>
</dbReference>
<accession>X0HT35</accession>
<proteinExistence type="predicted"/>
<dbReference type="AlphaFoldDB" id="X0HT35"/>
<sequence>MGLLSCELIPYEEQFFKTGKGLKDKAHKRRERTEGNMLSMIATAAAQGKRNGVTRVPRGEADQWRPWKPPTQTDSDHPIRPAALVGRSDENCRSVGLRSEGGLSNGRFVSHTGRLYAPVRKLHGTQLHDMVGQSLS</sequence>
<protein>
    <submittedName>
        <fullName evidence="2">Uncharacterized protein</fullName>
    </submittedName>
</protein>
<dbReference type="HOGENOM" id="CLU_1875535_0_0_1"/>
<feature type="region of interest" description="Disordered" evidence="1">
    <location>
        <begin position="46"/>
        <end position="87"/>
    </location>
</feature>
<reference evidence="2" key="1">
    <citation type="submission" date="2011-11" db="EMBL/GenBank/DDBJ databases">
        <title>The Genome Sequence of Fusarium oxysporum PHW808.</title>
        <authorList>
            <consortium name="The Broad Institute Genome Sequencing Platform"/>
            <person name="Ma L.-J."/>
            <person name="Gale L.R."/>
            <person name="Schwartz D.C."/>
            <person name="Zhou S."/>
            <person name="Corby-Kistler H."/>
            <person name="Young S.K."/>
            <person name="Zeng Q."/>
            <person name="Gargeya S."/>
            <person name="Fitzgerald M."/>
            <person name="Haas B."/>
            <person name="Abouelleil A."/>
            <person name="Alvarado L."/>
            <person name="Arachchi H.M."/>
            <person name="Berlin A."/>
            <person name="Brown A."/>
            <person name="Chapman S.B."/>
            <person name="Chen Z."/>
            <person name="Dunbar C."/>
            <person name="Freedman E."/>
            <person name="Gearin G."/>
            <person name="Goldberg J."/>
            <person name="Griggs A."/>
            <person name="Gujja S."/>
            <person name="Heiman D."/>
            <person name="Howarth C."/>
            <person name="Larson L."/>
            <person name="Lui A."/>
            <person name="MacDonald P.J.P."/>
            <person name="Montmayeur A."/>
            <person name="Murphy C."/>
            <person name="Neiman D."/>
            <person name="Pearson M."/>
            <person name="Priest M."/>
            <person name="Roberts A."/>
            <person name="Saif S."/>
            <person name="Shea T."/>
            <person name="Shenoy N."/>
            <person name="Sisk P."/>
            <person name="Stolte C."/>
            <person name="Sykes S."/>
            <person name="Wortman J."/>
            <person name="Nusbaum C."/>
            <person name="Birren B."/>
        </authorList>
    </citation>
    <scope>NUCLEOTIDE SEQUENCE [LARGE SCALE GENOMIC DNA]</scope>
    <source>
        <strain evidence="2">54008</strain>
    </source>
</reference>
<gene>
    <name evidence="2" type="ORF">FOPG_19414</name>
</gene>
<reference evidence="2" key="2">
    <citation type="submission" date="2014-03" db="EMBL/GenBank/DDBJ databases">
        <title>The Genome Annotation of Fusarium oxysporum PHW808.</title>
        <authorList>
            <consortium name="The Broad Institute Genomics Platform"/>
            <person name="Ma L.-J."/>
            <person name="Corby-Kistler H."/>
            <person name="Broz K."/>
            <person name="Gale L.R."/>
            <person name="Jonkers W."/>
            <person name="O'Donnell K."/>
            <person name="Ploetz R."/>
            <person name="Steinberg C."/>
            <person name="Schwartz D.C."/>
            <person name="VanEtten H."/>
            <person name="Zhou S."/>
            <person name="Young S.K."/>
            <person name="Zeng Q."/>
            <person name="Gargeya S."/>
            <person name="Fitzgerald M."/>
            <person name="Abouelleil A."/>
            <person name="Alvarado L."/>
            <person name="Chapman S.B."/>
            <person name="Gainer-Dewar J."/>
            <person name="Goldberg J."/>
            <person name="Griggs A."/>
            <person name="Gujja S."/>
            <person name="Hansen M."/>
            <person name="Howarth C."/>
            <person name="Imamovic A."/>
            <person name="Ireland A."/>
            <person name="Larimer J."/>
            <person name="McCowan C."/>
            <person name="Murphy C."/>
            <person name="Pearson M."/>
            <person name="Poon T.W."/>
            <person name="Priest M."/>
            <person name="Roberts A."/>
            <person name="Saif S."/>
            <person name="Shea T."/>
            <person name="Sykes S."/>
            <person name="Wortman J."/>
            <person name="Nusbaum C."/>
            <person name="Birren B."/>
        </authorList>
    </citation>
    <scope>NUCLEOTIDE SEQUENCE</scope>
    <source>
        <strain evidence="2">54008</strain>
    </source>
</reference>
<evidence type="ECO:0000313" key="2">
    <source>
        <dbReference type="EMBL" id="EXL64319.1"/>
    </source>
</evidence>
<organism evidence="2">
    <name type="scientific">Fusarium oxysporum f. sp. conglutinans race 2 54008</name>
    <dbReference type="NCBI Taxonomy" id="1089457"/>
    <lineage>
        <taxon>Eukaryota</taxon>
        <taxon>Fungi</taxon>
        <taxon>Dikarya</taxon>
        <taxon>Ascomycota</taxon>
        <taxon>Pezizomycotina</taxon>
        <taxon>Sordariomycetes</taxon>
        <taxon>Hypocreomycetidae</taxon>
        <taxon>Hypocreales</taxon>
        <taxon>Nectriaceae</taxon>
        <taxon>Fusarium</taxon>
        <taxon>Fusarium oxysporum species complex</taxon>
    </lineage>
</organism>